<organism evidence="2 3">
    <name type="scientific">Eumeta variegata</name>
    <name type="common">Bagworm moth</name>
    <name type="synonym">Eumeta japonica</name>
    <dbReference type="NCBI Taxonomy" id="151549"/>
    <lineage>
        <taxon>Eukaryota</taxon>
        <taxon>Metazoa</taxon>
        <taxon>Ecdysozoa</taxon>
        <taxon>Arthropoda</taxon>
        <taxon>Hexapoda</taxon>
        <taxon>Insecta</taxon>
        <taxon>Pterygota</taxon>
        <taxon>Neoptera</taxon>
        <taxon>Endopterygota</taxon>
        <taxon>Lepidoptera</taxon>
        <taxon>Glossata</taxon>
        <taxon>Ditrysia</taxon>
        <taxon>Tineoidea</taxon>
        <taxon>Psychidae</taxon>
        <taxon>Oiketicinae</taxon>
        <taxon>Eumeta</taxon>
    </lineage>
</organism>
<dbReference type="Proteomes" id="UP000299102">
    <property type="component" value="Unassembled WGS sequence"/>
</dbReference>
<evidence type="ECO:0000313" key="3">
    <source>
        <dbReference type="Proteomes" id="UP000299102"/>
    </source>
</evidence>
<protein>
    <submittedName>
        <fullName evidence="2">Uncharacterized protein</fullName>
    </submittedName>
</protein>
<feature type="region of interest" description="Disordered" evidence="1">
    <location>
        <begin position="46"/>
        <end position="79"/>
    </location>
</feature>
<dbReference type="AlphaFoldDB" id="A0A4C2AB93"/>
<gene>
    <name evidence="2" type="ORF">EVAR_90269_1</name>
</gene>
<reference evidence="2 3" key="1">
    <citation type="journal article" date="2019" name="Commun. Biol.">
        <title>The bagworm genome reveals a unique fibroin gene that provides high tensile strength.</title>
        <authorList>
            <person name="Kono N."/>
            <person name="Nakamura H."/>
            <person name="Ohtoshi R."/>
            <person name="Tomita M."/>
            <person name="Numata K."/>
            <person name="Arakawa K."/>
        </authorList>
    </citation>
    <scope>NUCLEOTIDE SEQUENCE [LARGE SCALE GENOMIC DNA]</scope>
</reference>
<dbReference type="EMBL" id="BGZK01003072">
    <property type="protein sequence ID" value="GBP98121.1"/>
    <property type="molecule type" value="Genomic_DNA"/>
</dbReference>
<name>A0A4C2AB93_EUMVA</name>
<accession>A0A4C2AB93</accession>
<proteinExistence type="predicted"/>
<evidence type="ECO:0000313" key="2">
    <source>
        <dbReference type="EMBL" id="GBP98121.1"/>
    </source>
</evidence>
<evidence type="ECO:0000256" key="1">
    <source>
        <dbReference type="SAM" id="MobiDB-lite"/>
    </source>
</evidence>
<keyword evidence="3" id="KW-1185">Reference proteome</keyword>
<sequence>MITASFHTSESNKQALNIATRSAKVAEKHLMALLLIYHRGPEPPGFEILTSPLTSSNVTGSRSSSDRGRLSDELPPQSEMCKGSCEGGYGLQPSDLRALATLPISSVVG</sequence>
<comment type="caution">
    <text evidence="2">The sequence shown here is derived from an EMBL/GenBank/DDBJ whole genome shotgun (WGS) entry which is preliminary data.</text>
</comment>